<accession>A0ABY3MHJ0</accession>
<dbReference type="EMBL" id="NQMC01000067">
    <property type="protein sequence ID" value="TYD41559.1"/>
    <property type="molecule type" value="Genomic_DNA"/>
</dbReference>
<comment type="caution">
    <text evidence="1">The sequence shown here is derived from an EMBL/GenBank/DDBJ whole genome shotgun (WGS) entry which is preliminary data.</text>
</comment>
<evidence type="ECO:0000313" key="1">
    <source>
        <dbReference type="EMBL" id="TYD41559.1"/>
    </source>
</evidence>
<organism evidence="1 2">
    <name type="scientific">Aeromonas veronii</name>
    <dbReference type="NCBI Taxonomy" id="654"/>
    <lineage>
        <taxon>Bacteria</taxon>
        <taxon>Pseudomonadati</taxon>
        <taxon>Pseudomonadota</taxon>
        <taxon>Gammaproteobacteria</taxon>
        <taxon>Aeromonadales</taxon>
        <taxon>Aeromonadaceae</taxon>
        <taxon>Aeromonas</taxon>
    </lineage>
</organism>
<protein>
    <submittedName>
        <fullName evidence="1">Uncharacterized protein</fullName>
    </submittedName>
</protein>
<name>A0ABY3MHJ0_AERVE</name>
<sequence>MWIQTLFSFAYLSCLPLYGDQTMSDQIRFFYGDMKHSTWPKLFVLHEGILYTEYLDHYRKTISRDVVGRNFNPKFYSWNGYQTIVEIDKEIALKTKLIKQGNWIAQYLESLKPKHIGWGMGSAK</sequence>
<dbReference type="Proteomes" id="UP000323129">
    <property type="component" value="Unassembled WGS sequence"/>
</dbReference>
<proteinExistence type="predicted"/>
<gene>
    <name evidence="1" type="ORF">CJF24_18070</name>
</gene>
<evidence type="ECO:0000313" key="2">
    <source>
        <dbReference type="Proteomes" id="UP000323129"/>
    </source>
</evidence>
<keyword evidence="2" id="KW-1185">Reference proteome</keyword>
<reference evidence="1 2" key="1">
    <citation type="submission" date="2017-08" db="EMBL/GenBank/DDBJ databases">
        <title>Aeromonas veronii bv sobria strain NS22 whole genome sequencing.</title>
        <authorList>
            <person name="Katharios P."/>
            <person name="Ha V.Q."/>
            <person name="Smyrli M."/>
        </authorList>
    </citation>
    <scope>NUCLEOTIDE SEQUENCE [LARGE SCALE GENOMIC DNA]</scope>
    <source>
        <strain evidence="1 2">NS22</strain>
    </source>
</reference>